<feature type="transmembrane region" description="Helical" evidence="7">
    <location>
        <begin position="118"/>
        <end position="140"/>
    </location>
</feature>
<evidence type="ECO:0000256" key="1">
    <source>
        <dbReference type="ARBA" id="ARBA00004141"/>
    </source>
</evidence>
<keyword evidence="2 6" id="KW-0813">Transport</keyword>
<evidence type="ECO:0000256" key="3">
    <source>
        <dbReference type="ARBA" id="ARBA00022692"/>
    </source>
</evidence>
<evidence type="ECO:0000313" key="8">
    <source>
        <dbReference type="EMBL" id="MDV7218569.1"/>
    </source>
</evidence>
<dbReference type="PANTHER" id="PTHR45724:SF13">
    <property type="entry name" value="AQUAPORIN NIP1-1-RELATED"/>
    <property type="match status" value="1"/>
</dbReference>
<dbReference type="PRINTS" id="PR00783">
    <property type="entry name" value="MINTRINSICP"/>
</dbReference>
<evidence type="ECO:0000256" key="6">
    <source>
        <dbReference type="RuleBase" id="RU000477"/>
    </source>
</evidence>
<feature type="transmembrane region" description="Helical" evidence="7">
    <location>
        <begin position="32"/>
        <end position="54"/>
    </location>
</feature>
<keyword evidence="5 7" id="KW-0472">Membrane</keyword>
<dbReference type="InterPro" id="IPR022357">
    <property type="entry name" value="MIP_CS"/>
</dbReference>
<evidence type="ECO:0000256" key="7">
    <source>
        <dbReference type="SAM" id="Phobius"/>
    </source>
</evidence>
<dbReference type="EMBL" id="JAWMAJ010000069">
    <property type="protein sequence ID" value="MDV7218569.1"/>
    <property type="molecule type" value="Genomic_DNA"/>
</dbReference>
<accession>A0ABU4FDA9</accession>
<comment type="subcellular location">
    <subcellularLocation>
        <location evidence="1">Membrane</location>
        <topology evidence="1">Multi-pass membrane protein</topology>
    </subcellularLocation>
</comment>
<dbReference type="PANTHER" id="PTHR45724">
    <property type="entry name" value="AQUAPORIN NIP2-1"/>
    <property type="match status" value="1"/>
</dbReference>
<feature type="transmembrane region" description="Helical" evidence="7">
    <location>
        <begin position="74"/>
        <end position="91"/>
    </location>
</feature>
<comment type="similarity">
    <text evidence="6">Belongs to the MIP/aquaporin (TC 1.A.8) family.</text>
</comment>
<dbReference type="PROSITE" id="PS00221">
    <property type="entry name" value="MIP"/>
    <property type="match status" value="1"/>
</dbReference>
<sequence length="277" mass="28736">MTRTSMKAATAKEAAAKDVSATPSWRRTLHSALLELALTAAMLFVVATTVRWLLGTLDPANGGWWNTPEGRLLAVAPLSGYTVTAVMLSPWGKVTGGHINPAITLAMWRYGRTRGRDVAPFIAGQLIGSLLGIAAGRLVWGPVFASPAVDFAVIRPAPGWSWAVVAVIETATMFVIVAVAGIGVSSRRLGPFTPWAVGTMIATQIIGFGTLSGGIANPAREFGPAVFAGAPSLLPVYLLAPPLGALAATVVINGINSRRRTTAPAPAAKEPAPTSRP</sequence>
<keyword evidence="4 7" id="KW-1133">Transmembrane helix</keyword>
<evidence type="ECO:0000313" key="9">
    <source>
        <dbReference type="Proteomes" id="UP001187346"/>
    </source>
</evidence>
<dbReference type="Pfam" id="PF00230">
    <property type="entry name" value="MIP"/>
    <property type="match status" value="1"/>
</dbReference>
<dbReference type="RefSeq" id="WP_317772812.1">
    <property type="nucleotide sequence ID" value="NZ_JAWMAJ010000069.1"/>
</dbReference>
<feature type="transmembrane region" description="Helical" evidence="7">
    <location>
        <begin position="195"/>
        <end position="216"/>
    </location>
</feature>
<dbReference type="InterPro" id="IPR023271">
    <property type="entry name" value="Aquaporin-like"/>
</dbReference>
<dbReference type="Gene3D" id="1.20.1080.10">
    <property type="entry name" value="Glycerol uptake facilitator protein"/>
    <property type="match status" value="1"/>
</dbReference>
<protein>
    <submittedName>
        <fullName evidence="8">Aquaporin</fullName>
    </submittedName>
</protein>
<feature type="transmembrane region" description="Helical" evidence="7">
    <location>
        <begin position="236"/>
        <end position="255"/>
    </location>
</feature>
<keyword evidence="9" id="KW-1185">Reference proteome</keyword>
<dbReference type="InterPro" id="IPR034294">
    <property type="entry name" value="Aquaporin_transptr"/>
</dbReference>
<feature type="transmembrane region" description="Helical" evidence="7">
    <location>
        <begin position="160"/>
        <end position="183"/>
    </location>
</feature>
<evidence type="ECO:0000256" key="2">
    <source>
        <dbReference type="ARBA" id="ARBA00022448"/>
    </source>
</evidence>
<gene>
    <name evidence="8" type="ORF">R5A26_21720</name>
</gene>
<keyword evidence="3 6" id="KW-0812">Transmembrane</keyword>
<dbReference type="SUPFAM" id="SSF81338">
    <property type="entry name" value="Aquaporin-like"/>
    <property type="match status" value="1"/>
</dbReference>
<organism evidence="8 9">
    <name type="scientific">Streptomyces prunicolor</name>
    <dbReference type="NCBI Taxonomy" id="67348"/>
    <lineage>
        <taxon>Bacteria</taxon>
        <taxon>Bacillati</taxon>
        <taxon>Actinomycetota</taxon>
        <taxon>Actinomycetes</taxon>
        <taxon>Kitasatosporales</taxon>
        <taxon>Streptomycetaceae</taxon>
        <taxon>Streptomyces</taxon>
    </lineage>
</organism>
<proteinExistence type="inferred from homology"/>
<dbReference type="Proteomes" id="UP001187346">
    <property type="component" value="Unassembled WGS sequence"/>
</dbReference>
<evidence type="ECO:0000256" key="5">
    <source>
        <dbReference type="ARBA" id="ARBA00023136"/>
    </source>
</evidence>
<evidence type="ECO:0000256" key="4">
    <source>
        <dbReference type="ARBA" id="ARBA00022989"/>
    </source>
</evidence>
<reference evidence="8 9" key="1">
    <citation type="submission" date="2023-10" db="EMBL/GenBank/DDBJ databases">
        <title>Characterization of rhizosphere-enriched actinobacteria from wheat plants lab-grown on chernevaya soil.</title>
        <authorList>
            <person name="Tikhonova E.N."/>
            <person name="Konopkin A."/>
            <person name="Kravchenko I.K."/>
        </authorList>
    </citation>
    <scope>NUCLEOTIDE SEQUENCE [LARGE SCALE GENOMIC DNA]</scope>
    <source>
        <strain evidence="8 9">RR29</strain>
    </source>
</reference>
<dbReference type="InterPro" id="IPR000425">
    <property type="entry name" value="MIP"/>
</dbReference>
<comment type="caution">
    <text evidence="8">The sequence shown here is derived from an EMBL/GenBank/DDBJ whole genome shotgun (WGS) entry which is preliminary data.</text>
</comment>
<name>A0ABU4FDA9_9ACTN</name>